<dbReference type="SUPFAM" id="SSF55060">
    <property type="entry name" value="GHMP Kinase, C-terminal domain"/>
    <property type="match status" value="1"/>
</dbReference>
<dbReference type="GO" id="GO:0046872">
    <property type="term" value="F:metal ion binding"/>
    <property type="evidence" value="ECO:0007669"/>
    <property type="project" value="UniProtKB-KW"/>
</dbReference>
<organism evidence="15 16">
    <name type="scientific">Cohaesibacter celericrescens</name>
    <dbReference type="NCBI Taxonomy" id="2067669"/>
    <lineage>
        <taxon>Bacteria</taxon>
        <taxon>Pseudomonadati</taxon>
        <taxon>Pseudomonadota</taxon>
        <taxon>Alphaproteobacteria</taxon>
        <taxon>Hyphomicrobiales</taxon>
        <taxon>Cohaesibacteraceae</taxon>
    </lineage>
</organism>
<evidence type="ECO:0000256" key="8">
    <source>
        <dbReference type="ARBA" id="ARBA00022842"/>
    </source>
</evidence>
<dbReference type="InterPro" id="IPR036554">
    <property type="entry name" value="GHMP_kinase_C_sf"/>
</dbReference>
<dbReference type="GO" id="GO:0005829">
    <property type="term" value="C:cytosol"/>
    <property type="evidence" value="ECO:0007669"/>
    <property type="project" value="TreeGrafter"/>
</dbReference>
<keyword evidence="16" id="KW-1185">Reference proteome</keyword>
<dbReference type="PANTHER" id="PTHR10457:SF7">
    <property type="entry name" value="GALACTOKINASE-RELATED"/>
    <property type="match status" value="1"/>
</dbReference>
<dbReference type="GO" id="GO:0005524">
    <property type="term" value="F:ATP binding"/>
    <property type="evidence" value="ECO:0007669"/>
    <property type="project" value="UniProtKB-UniRule"/>
</dbReference>
<dbReference type="FunFam" id="3.30.230.10:FF:000017">
    <property type="entry name" value="Galactokinase"/>
    <property type="match status" value="1"/>
</dbReference>
<dbReference type="NCBIfam" id="TIGR00131">
    <property type="entry name" value="gal_kin"/>
    <property type="match status" value="1"/>
</dbReference>
<protein>
    <recommendedName>
        <fullName evidence="11">Galactokinase</fullName>
        <ecNumber evidence="11">2.7.1.6</ecNumber>
    </recommendedName>
</protein>
<keyword evidence="8" id="KW-0460">Magnesium</keyword>
<accession>A0A2N5XTF8</accession>
<dbReference type="AlphaFoldDB" id="A0A2N5XTF8"/>
<dbReference type="Pfam" id="PF00288">
    <property type="entry name" value="GHMP_kinases_N"/>
    <property type="match status" value="1"/>
</dbReference>
<keyword evidence="5" id="KW-0547">Nucleotide-binding</keyword>
<keyword evidence="6 15" id="KW-0418">Kinase</keyword>
<dbReference type="PRINTS" id="PR00473">
    <property type="entry name" value="GALCTOKINASE"/>
</dbReference>
<evidence type="ECO:0000256" key="9">
    <source>
        <dbReference type="ARBA" id="ARBA00023144"/>
    </source>
</evidence>
<dbReference type="Gene3D" id="3.30.230.10">
    <property type="match status" value="1"/>
</dbReference>
<keyword evidence="3" id="KW-0808">Transferase</keyword>
<dbReference type="FunFam" id="3.30.70.890:FF:000001">
    <property type="entry name" value="Galactokinase"/>
    <property type="match status" value="1"/>
</dbReference>
<keyword evidence="10" id="KW-0119">Carbohydrate metabolism</keyword>
<gene>
    <name evidence="15" type="primary">galK</name>
    <name evidence="15" type="ORF">C0081_07915</name>
</gene>
<dbReference type="Gene3D" id="3.30.70.890">
    <property type="entry name" value="GHMP kinase, C-terminal domain"/>
    <property type="match status" value="1"/>
</dbReference>
<dbReference type="InterPro" id="IPR013750">
    <property type="entry name" value="GHMP_kinase_C_dom"/>
</dbReference>
<keyword evidence="4" id="KW-0479">Metal-binding</keyword>
<proteinExistence type="inferred from homology"/>
<dbReference type="Proteomes" id="UP000234881">
    <property type="component" value="Unassembled WGS sequence"/>
</dbReference>
<evidence type="ECO:0000313" key="15">
    <source>
        <dbReference type="EMBL" id="PLW77791.1"/>
    </source>
</evidence>
<dbReference type="InterPro" id="IPR019539">
    <property type="entry name" value="GalKase_N"/>
</dbReference>
<dbReference type="SUPFAM" id="SSF54211">
    <property type="entry name" value="Ribosomal protein S5 domain 2-like"/>
    <property type="match status" value="1"/>
</dbReference>
<evidence type="ECO:0000256" key="11">
    <source>
        <dbReference type="NCBIfam" id="TIGR00131"/>
    </source>
</evidence>
<dbReference type="PRINTS" id="PR00959">
    <property type="entry name" value="MEVGALKINASE"/>
</dbReference>
<evidence type="ECO:0000259" key="13">
    <source>
        <dbReference type="Pfam" id="PF08544"/>
    </source>
</evidence>
<reference evidence="15 16" key="1">
    <citation type="submission" date="2018-01" db="EMBL/GenBank/DDBJ databases">
        <title>The draft genome sequence of Cohaesibacter sp. H1304.</title>
        <authorList>
            <person name="Wang N.-N."/>
            <person name="Du Z.-J."/>
        </authorList>
    </citation>
    <scope>NUCLEOTIDE SEQUENCE [LARGE SCALE GENOMIC DNA]</scope>
    <source>
        <strain evidence="15 16">H1304</strain>
    </source>
</reference>
<dbReference type="Pfam" id="PF10509">
    <property type="entry name" value="GalKase_gal_bdg"/>
    <property type="match status" value="1"/>
</dbReference>
<evidence type="ECO:0000256" key="5">
    <source>
        <dbReference type="ARBA" id="ARBA00022741"/>
    </source>
</evidence>
<evidence type="ECO:0000256" key="7">
    <source>
        <dbReference type="ARBA" id="ARBA00022840"/>
    </source>
</evidence>
<evidence type="ECO:0000256" key="3">
    <source>
        <dbReference type="ARBA" id="ARBA00022679"/>
    </source>
</evidence>
<evidence type="ECO:0000256" key="4">
    <source>
        <dbReference type="ARBA" id="ARBA00022723"/>
    </source>
</evidence>
<dbReference type="InterPro" id="IPR000705">
    <property type="entry name" value="Galactokinase"/>
</dbReference>
<evidence type="ECO:0000256" key="1">
    <source>
        <dbReference type="ARBA" id="ARBA00006566"/>
    </source>
</evidence>
<sequence length="373" mass="39780">MCITRNNKMDSDALKATVGEAFAKQFGRQAQAIVTAPGRVNLLGEHTDYNGGFVLPMPLTLEICVAIGSGLKPGWAKLYSQNFDTSAEVDLAGDKADEWTDFILGCFKLSEQNPDLTAGYCIAVGSTLPMGAGISSSAALEVATLRAIAALAGVDPDPVAIAKTARKVENEFIGMPCGIMDQFASSVGTRNMALFLDTQSLDYELAPLIPDHKIITLHSGVTHKLTDGSYEQRVKECNSACEKLGIGLLRDVGVADLDRINAIGGVEAKRARHIVTDNQRVLDGVAALKARDAQAFGRLMSESHVSQKDDYEITVEETDELVDVAVQLGALGARQTGGGFGGSIVALVKDQDVDRWCDAMTSRYPQTKVLAIT</sequence>
<dbReference type="GO" id="GO:0006012">
    <property type="term" value="P:galactose metabolic process"/>
    <property type="evidence" value="ECO:0007669"/>
    <property type="project" value="UniProtKB-UniRule"/>
</dbReference>
<evidence type="ECO:0000256" key="6">
    <source>
        <dbReference type="ARBA" id="ARBA00022777"/>
    </source>
</evidence>
<keyword evidence="2" id="KW-0963">Cytoplasm</keyword>
<dbReference type="InterPro" id="IPR006206">
    <property type="entry name" value="Mevalonate/galactokinase"/>
</dbReference>
<feature type="domain" description="GHMP kinase N-terminal" evidence="12">
    <location>
        <begin position="104"/>
        <end position="188"/>
    </location>
</feature>
<dbReference type="OrthoDB" id="250531at2"/>
<dbReference type="EC" id="2.7.1.6" evidence="11"/>
<dbReference type="Pfam" id="PF08544">
    <property type="entry name" value="GHMP_kinases_C"/>
    <property type="match status" value="1"/>
</dbReference>
<dbReference type="InterPro" id="IPR014721">
    <property type="entry name" value="Ribsml_uS5_D2-typ_fold_subgr"/>
</dbReference>
<feature type="domain" description="GHMP kinase C-terminal" evidence="13">
    <location>
        <begin position="286"/>
        <end position="365"/>
    </location>
</feature>
<comment type="similarity">
    <text evidence="1">Belongs to the GHMP kinase family. GalK subfamily.</text>
</comment>
<evidence type="ECO:0000313" key="16">
    <source>
        <dbReference type="Proteomes" id="UP000234881"/>
    </source>
</evidence>
<evidence type="ECO:0000256" key="2">
    <source>
        <dbReference type="ARBA" id="ARBA00022490"/>
    </source>
</evidence>
<dbReference type="InterPro" id="IPR020568">
    <property type="entry name" value="Ribosomal_Su5_D2-typ_SF"/>
</dbReference>
<dbReference type="GO" id="GO:0004335">
    <property type="term" value="F:galactokinase activity"/>
    <property type="evidence" value="ECO:0007669"/>
    <property type="project" value="UniProtKB-UniRule"/>
</dbReference>
<keyword evidence="7" id="KW-0067">ATP-binding</keyword>
<dbReference type="EMBL" id="PKUQ01000015">
    <property type="protein sequence ID" value="PLW77791.1"/>
    <property type="molecule type" value="Genomic_DNA"/>
</dbReference>
<comment type="caution">
    <text evidence="15">The sequence shown here is derived from an EMBL/GenBank/DDBJ whole genome shotgun (WGS) entry which is preliminary data.</text>
</comment>
<dbReference type="PIRSF" id="PIRSF000530">
    <property type="entry name" value="Galactokinase"/>
    <property type="match status" value="1"/>
</dbReference>
<evidence type="ECO:0000256" key="10">
    <source>
        <dbReference type="ARBA" id="ARBA00023277"/>
    </source>
</evidence>
<feature type="domain" description="Galactokinase N-terminal" evidence="14">
    <location>
        <begin position="20"/>
        <end position="68"/>
    </location>
</feature>
<keyword evidence="9" id="KW-0299">Galactose metabolism</keyword>
<evidence type="ECO:0000259" key="12">
    <source>
        <dbReference type="Pfam" id="PF00288"/>
    </source>
</evidence>
<name>A0A2N5XTF8_9HYPH</name>
<evidence type="ECO:0000259" key="14">
    <source>
        <dbReference type="Pfam" id="PF10509"/>
    </source>
</evidence>
<dbReference type="InterPro" id="IPR006204">
    <property type="entry name" value="GHMP_kinase_N_dom"/>
</dbReference>
<dbReference type="PANTHER" id="PTHR10457">
    <property type="entry name" value="MEVALONATE KINASE/GALACTOKINASE"/>
    <property type="match status" value="1"/>
</dbReference>